<evidence type="ECO:0000313" key="2">
    <source>
        <dbReference type="Proteomes" id="UP000214684"/>
    </source>
</evidence>
<dbReference type="Proteomes" id="UP000214684">
    <property type="component" value="Unassembled WGS sequence"/>
</dbReference>
<proteinExistence type="predicted"/>
<evidence type="ECO:0000313" key="1">
    <source>
        <dbReference type="EMBL" id="OXG08440.1"/>
    </source>
</evidence>
<protein>
    <submittedName>
        <fullName evidence="1">Uncharacterized protein</fullName>
    </submittedName>
</protein>
<name>A0A227PEU1_9FLAO</name>
<comment type="caution">
    <text evidence="1">The sequence shown here is derived from an EMBL/GenBank/DDBJ whole genome shotgun (WGS) entry which is preliminary data.</text>
</comment>
<dbReference type="EMBL" id="MUGS01000006">
    <property type="protein sequence ID" value="OXG08440.1"/>
    <property type="molecule type" value="Genomic_DNA"/>
</dbReference>
<sequence>MNNQKYKCCFLINPNKGKSKFEEIEKQASDIFLNFIEDKNYGIEINSLQFDIYIENKVNYEIQKDSLFMGLAHLSAHIDKKIFEDSDENGKIKLLLNASLLMIKYLATKMAMPRTFQSKIFLKEYKVYLSKNKFLIRHDDKTIVKQFDPIGFKFVVTSSLGVRDDKIYYDLNDIQRFINTKLAGQTFGTSIKYFYLGYEIFDFTRDHANFMEPMINLKRFGKKFNYLLFVKKFDYNKLKDLAVAEQFKVLKDTIIEAINDIDLLDKKPKSFNKPKFLVTIEKILNQYEKKFVTEE</sequence>
<accession>A0A227PEU1</accession>
<keyword evidence="2" id="KW-1185">Reference proteome</keyword>
<gene>
    <name evidence="1" type="ORF">B0A64_06675</name>
</gene>
<dbReference type="AlphaFoldDB" id="A0A227PEU1"/>
<reference evidence="1 2" key="1">
    <citation type="submission" date="2016-11" db="EMBL/GenBank/DDBJ databases">
        <title>Whole genomes of Flavobacteriaceae.</title>
        <authorList>
            <person name="Stine C."/>
            <person name="Li C."/>
            <person name="Tadesse D."/>
        </authorList>
    </citation>
    <scope>NUCLEOTIDE SEQUENCE [LARGE SCALE GENOMIC DNA]</scope>
    <source>
        <strain evidence="1 2">DSM 24704</strain>
    </source>
</reference>
<organism evidence="1 2">
    <name type="scientific">Flavobacterium araucananum</name>
    <dbReference type="NCBI Taxonomy" id="946678"/>
    <lineage>
        <taxon>Bacteria</taxon>
        <taxon>Pseudomonadati</taxon>
        <taxon>Bacteroidota</taxon>
        <taxon>Flavobacteriia</taxon>
        <taxon>Flavobacteriales</taxon>
        <taxon>Flavobacteriaceae</taxon>
        <taxon>Flavobacterium</taxon>
    </lineage>
</organism>